<dbReference type="VEuPathDB" id="FungiDB:PITG_16803"/>
<dbReference type="OrthoDB" id="185175at2759"/>
<proteinExistence type="predicted"/>
<keyword evidence="1" id="KW-0343">GTPase activation</keyword>
<feature type="domain" description="Rho-GAP" evidence="2">
    <location>
        <begin position="1"/>
        <end position="154"/>
    </location>
</feature>
<dbReference type="KEGG" id="pif:PITG_16803"/>
<dbReference type="InterPro" id="IPR000198">
    <property type="entry name" value="RhoGAP_dom"/>
</dbReference>
<accession>D0NUW9</accession>
<dbReference type="GeneID" id="9468724"/>
<dbReference type="SUPFAM" id="SSF48350">
    <property type="entry name" value="GTPase activation domain, GAP"/>
    <property type="match status" value="1"/>
</dbReference>
<dbReference type="InParanoid" id="D0NUW9"/>
<dbReference type="Proteomes" id="UP000006643">
    <property type="component" value="Unassembled WGS sequence"/>
</dbReference>
<dbReference type="SMART" id="SM00324">
    <property type="entry name" value="RhoGAP"/>
    <property type="match status" value="1"/>
</dbReference>
<dbReference type="Pfam" id="PF00620">
    <property type="entry name" value="RhoGAP"/>
    <property type="match status" value="1"/>
</dbReference>
<evidence type="ECO:0000256" key="1">
    <source>
        <dbReference type="ARBA" id="ARBA00022468"/>
    </source>
</evidence>
<dbReference type="GO" id="GO:0007165">
    <property type="term" value="P:signal transduction"/>
    <property type="evidence" value="ECO:0007669"/>
    <property type="project" value="InterPro"/>
</dbReference>
<evidence type="ECO:0000313" key="3">
    <source>
        <dbReference type="EMBL" id="EEY65492.1"/>
    </source>
</evidence>
<protein>
    <recommendedName>
        <fullName evidence="2">Rho-GAP domain-containing protein</fullName>
    </recommendedName>
</protein>
<dbReference type="InterPro" id="IPR008936">
    <property type="entry name" value="Rho_GTPase_activation_prot"/>
</dbReference>
<gene>
    <name evidence="3" type="ORF">PITG_16803</name>
</gene>
<dbReference type="OMA" id="CFLAHNG"/>
<dbReference type="eggNOG" id="KOG4270">
    <property type="taxonomic scope" value="Eukaryota"/>
</dbReference>
<evidence type="ECO:0000313" key="4">
    <source>
        <dbReference type="Proteomes" id="UP000006643"/>
    </source>
</evidence>
<evidence type="ECO:0000259" key="2">
    <source>
        <dbReference type="PROSITE" id="PS50238"/>
    </source>
</evidence>
<dbReference type="InterPro" id="IPR044785">
    <property type="entry name" value="RopGAP1-5"/>
</dbReference>
<keyword evidence="4" id="KW-1185">Reference proteome</keyword>
<dbReference type="AlphaFoldDB" id="D0NUW9"/>
<name>D0NUW9_PHYIT</name>
<dbReference type="PANTHER" id="PTHR23177:SF35">
    <property type="entry name" value="RHO GTPASE-ACTIVATING PROTEIN GACA"/>
    <property type="match status" value="1"/>
</dbReference>
<reference evidence="4" key="1">
    <citation type="journal article" date="2009" name="Nature">
        <title>Genome sequence and analysis of the Irish potato famine pathogen Phytophthora infestans.</title>
        <authorList>
            <consortium name="The Broad Institute Genome Sequencing Platform"/>
            <person name="Haas B.J."/>
            <person name="Kamoun S."/>
            <person name="Zody M.C."/>
            <person name="Jiang R.H."/>
            <person name="Handsaker R.E."/>
            <person name="Cano L.M."/>
            <person name="Grabherr M."/>
            <person name="Kodira C.D."/>
            <person name="Raffaele S."/>
            <person name="Torto-Alalibo T."/>
            <person name="Bozkurt T.O."/>
            <person name="Ah-Fong A.M."/>
            <person name="Alvarado L."/>
            <person name="Anderson V.L."/>
            <person name="Armstrong M.R."/>
            <person name="Avrova A."/>
            <person name="Baxter L."/>
            <person name="Beynon J."/>
            <person name="Boevink P.C."/>
            <person name="Bollmann S.R."/>
            <person name="Bos J.I."/>
            <person name="Bulone V."/>
            <person name="Cai G."/>
            <person name="Cakir C."/>
            <person name="Carrington J.C."/>
            <person name="Chawner M."/>
            <person name="Conti L."/>
            <person name="Costanzo S."/>
            <person name="Ewan R."/>
            <person name="Fahlgren N."/>
            <person name="Fischbach M.A."/>
            <person name="Fugelstad J."/>
            <person name="Gilroy E.M."/>
            <person name="Gnerre S."/>
            <person name="Green P.J."/>
            <person name="Grenville-Briggs L.J."/>
            <person name="Griffith J."/>
            <person name="Grunwald N.J."/>
            <person name="Horn K."/>
            <person name="Horner N.R."/>
            <person name="Hu C.H."/>
            <person name="Huitema E."/>
            <person name="Jeong D.H."/>
            <person name="Jones A.M."/>
            <person name="Jones J.D."/>
            <person name="Jones R.W."/>
            <person name="Karlsson E.K."/>
            <person name="Kunjeti S.G."/>
            <person name="Lamour K."/>
            <person name="Liu Z."/>
            <person name="Ma L."/>
            <person name="Maclean D."/>
            <person name="Chibucos M.C."/>
            <person name="McDonald H."/>
            <person name="McWalters J."/>
            <person name="Meijer H.J."/>
            <person name="Morgan W."/>
            <person name="Morris P.F."/>
            <person name="Munro C.A."/>
            <person name="O'Neill K."/>
            <person name="Ospina-Giraldo M."/>
            <person name="Pinzon A."/>
            <person name="Pritchard L."/>
            <person name="Ramsahoye B."/>
            <person name="Ren Q."/>
            <person name="Restrepo S."/>
            <person name="Roy S."/>
            <person name="Sadanandom A."/>
            <person name="Savidor A."/>
            <person name="Schornack S."/>
            <person name="Schwartz D.C."/>
            <person name="Schumann U.D."/>
            <person name="Schwessinger B."/>
            <person name="Seyer L."/>
            <person name="Sharpe T."/>
            <person name="Silvar C."/>
            <person name="Song J."/>
            <person name="Studholme D.J."/>
            <person name="Sykes S."/>
            <person name="Thines M."/>
            <person name="van de Vondervoort P.J."/>
            <person name="Phuntumart V."/>
            <person name="Wawra S."/>
            <person name="Weide R."/>
            <person name="Win J."/>
            <person name="Young C."/>
            <person name="Zhou S."/>
            <person name="Fry W."/>
            <person name="Meyers B.C."/>
            <person name="van West P."/>
            <person name="Ristaino J."/>
            <person name="Govers F."/>
            <person name="Birch P.R."/>
            <person name="Whisson S.C."/>
            <person name="Judelson H.S."/>
            <person name="Nusbaum C."/>
        </authorList>
    </citation>
    <scope>NUCLEOTIDE SEQUENCE [LARGE SCALE GENOMIC DNA]</scope>
    <source>
        <strain evidence="4">T30-4</strain>
    </source>
</reference>
<sequence length="154" mass="17121">MMKTCFLAHNGARSEGVFRLAPDKEECNAIKDDINDGSYEDCSDVHIMASLIKGWFRELPASLFNMLPEQLIARTCKLVPVVVLQTLTQLPPLHQSVVLWLLDLLNEVVKHEQENKMTTKSIAIVMVPNLLSVENADAAVVIAVYRQAADATTM</sequence>
<dbReference type="CDD" id="cd00159">
    <property type="entry name" value="RhoGAP"/>
    <property type="match status" value="1"/>
</dbReference>
<dbReference type="HOGENOM" id="CLU_1707732_0_0_1"/>
<dbReference type="PROSITE" id="PS50238">
    <property type="entry name" value="RHOGAP"/>
    <property type="match status" value="1"/>
</dbReference>
<dbReference type="PANTHER" id="PTHR23177">
    <property type="entry name" value="MKIAA1688 PROTEIN"/>
    <property type="match status" value="1"/>
</dbReference>
<organism evidence="3 4">
    <name type="scientific">Phytophthora infestans (strain T30-4)</name>
    <name type="common">Potato late blight agent</name>
    <dbReference type="NCBI Taxonomy" id="403677"/>
    <lineage>
        <taxon>Eukaryota</taxon>
        <taxon>Sar</taxon>
        <taxon>Stramenopiles</taxon>
        <taxon>Oomycota</taxon>
        <taxon>Peronosporomycetes</taxon>
        <taxon>Peronosporales</taxon>
        <taxon>Peronosporaceae</taxon>
        <taxon>Phytophthora</taxon>
    </lineage>
</organism>
<dbReference type="GO" id="GO:0005096">
    <property type="term" value="F:GTPase activator activity"/>
    <property type="evidence" value="ECO:0007669"/>
    <property type="project" value="UniProtKB-KW"/>
</dbReference>
<dbReference type="Gene3D" id="1.10.555.10">
    <property type="entry name" value="Rho GTPase activation protein"/>
    <property type="match status" value="1"/>
</dbReference>
<dbReference type="EMBL" id="DS028166">
    <property type="protein sequence ID" value="EEY65492.1"/>
    <property type="molecule type" value="Genomic_DNA"/>
</dbReference>
<dbReference type="RefSeq" id="XP_002897121.1">
    <property type="nucleotide sequence ID" value="XM_002897075.1"/>
</dbReference>